<accession>A0A421G4H7</accession>
<feature type="region of interest" description="Disordered" evidence="2">
    <location>
        <begin position="1"/>
        <end position="34"/>
    </location>
</feature>
<sequence>MQGPPSVMRSTSTEMVGDRSSKPHRIRFRSKTRSATASSLVSSVPYSSTTFPPKPRVHVDDNELCARAEAVSSAMDFRGLAASNEINFRWMLKNSRGSFTTYSRRADTSGMETPVLGGTGNRTRTTQQVLAAGEIRCSLQEVARVLHTTNDYNHNAVMSGLYRKDFIYGSVVHVVPPPFGDELQLADLLKQEEDSAATQVAVKTGTFVHSKMFSPNEQWCFLERSRYVQAERSDASDPVDSSAPPKVDSFTLTLSSLDENELGAGKVNNRGRVNTLHEMETQTSRRISPVRVCSRCLEFVDNGDYSAVEPGSLGHVEVKRDPINQPLASKTLARLLRKELRASSGARKDSVRSVIQYLVNQEEEVKLAKAEAQARVEDQARADAESESFRLTSDSTEQDYLDVLDKGLPVPQVPLYQCVLANASKRSYPIKMPKTAEDGCVPDAPIPNNEKERLAAISRSRIMEFEDASELDMLCSLAASQLDCKFSIVTVVTGEHMTVLASNQANLRRVQLPREHSFCQHTIMTSKPLLVPHPEADVRFQNITGRVAFGVRFYCGFPIVAEDRRTVIGSFCCMDQKTHDLSQTQYSAMKKFAAAASQVVRSKTQELEGQPPIGSQ</sequence>
<evidence type="ECO:0000256" key="1">
    <source>
        <dbReference type="SAM" id="Coils"/>
    </source>
</evidence>
<dbReference type="PANTHER" id="PTHR43102">
    <property type="entry name" value="SLR1143 PROTEIN"/>
    <property type="match status" value="1"/>
</dbReference>
<dbReference type="Proteomes" id="UP000284657">
    <property type="component" value="Unassembled WGS sequence"/>
</dbReference>
<feature type="compositionally biased region" description="Basic residues" evidence="2">
    <location>
        <begin position="22"/>
        <end position="32"/>
    </location>
</feature>
<dbReference type="Pfam" id="PF01590">
    <property type="entry name" value="GAF"/>
    <property type="match status" value="1"/>
</dbReference>
<evidence type="ECO:0000313" key="4">
    <source>
        <dbReference type="EMBL" id="RLN62297.1"/>
    </source>
</evidence>
<proteinExistence type="predicted"/>
<protein>
    <recommendedName>
        <fullName evidence="3">GAF domain-containing protein</fullName>
    </recommendedName>
</protein>
<name>A0A421G4H7_9STRA</name>
<dbReference type="EMBL" id="MBAD02000831">
    <property type="protein sequence ID" value="RLN62297.1"/>
    <property type="molecule type" value="Genomic_DNA"/>
</dbReference>
<dbReference type="InterPro" id="IPR003018">
    <property type="entry name" value="GAF"/>
</dbReference>
<dbReference type="InterPro" id="IPR029016">
    <property type="entry name" value="GAF-like_dom_sf"/>
</dbReference>
<dbReference type="Gene3D" id="3.30.450.40">
    <property type="match status" value="1"/>
</dbReference>
<comment type="caution">
    <text evidence="4">The sequence shown here is derived from an EMBL/GenBank/DDBJ whole genome shotgun (WGS) entry which is preliminary data.</text>
</comment>
<dbReference type="SUPFAM" id="SSF55781">
    <property type="entry name" value="GAF domain-like"/>
    <property type="match status" value="1"/>
</dbReference>
<dbReference type="AlphaFoldDB" id="A0A421G4H7"/>
<evidence type="ECO:0000313" key="5">
    <source>
        <dbReference type="Proteomes" id="UP000284657"/>
    </source>
</evidence>
<evidence type="ECO:0000259" key="3">
    <source>
        <dbReference type="Pfam" id="PF01590"/>
    </source>
</evidence>
<dbReference type="PANTHER" id="PTHR43102:SF2">
    <property type="entry name" value="GAF DOMAIN-CONTAINING PROTEIN"/>
    <property type="match status" value="1"/>
</dbReference>
<feature type="domain" description="GAF" evidence="3">
    <location>
        <begin position="471"/>
        <end position="598"/>
    </location>
</feature>
<evidence type="ECO:0000256" key="2">
    <source>
        <dbReference type="SAM" id="MobiDB-lite"/>
    </source>
</evidence>
<keyword evidence="1" id="KW-0175">Coiled coil</keyword>
<gene>
    <name evidence="4" type="ORF">BBJ29_005032</name>
</gene>
<feature type="coiled-coil region" evidence="1">
    <location>
        <begin position="360"/>
        <end position="387"/>
    </location>
</feature>
<reference evidence="4 5" key="1">
    <citation type="submission" date="2018-07" db="EMBL/GenBank/DDBJ databases">
        <title>Genome sequencing of oomycete isolates from Chile give support for New Zealand origin for Phytophthora kernoviae and make available the first Nothophytophthora sp. genome.</title>
        <authorList>
            <person name="Studholme D.J."/>
            <person name="Sanfuentes E."/>
            <person name="Panda P."/>
            <person name="Hill R."/>
            <person name="Sambles C."/>
            <person name="Grant M."/>
            <person name="Williams N.M."/>
            <person name="Mcdougal R.L."/>
        </authorList>
    </citation>
    <scope>NUCLEOTIDE SEQUENCE [LARGE SCALE GENOMIC DNA]</scope>
    <source>
        <strain evidence="4">Chile7</strain>
    </source>
</reference>
<organism evidence="4 5">
    <name type="scientific">Phytophthora kernoviae</name>
    <dbReference type="NCBI Taxonomy" id="325452"/>
    <lineage>
        <taxon>Eukaryota</taxon>
        <taxon>Sar</taxon>
        <taxon>Stramenopiles</taxon>
        <taxon>Oomycota</taxon>
        <taxon>Peronosporomycetes</taxon>
        <taxon>Peronosporales</taxon>
        <taxon>Peronosporaceae</taxon>
        <taxon>Phytophthora</taxon>
    </lineage>
</organism>